<feature type="compositionally biased region" description="Basic and acidic residues" evidence="1">
    <location>
        <begin position="15"/>
        <end position="24"/>
    </location>
</feature>
<gene>
    <name evidence="2" type="ORF">Acr_29g0004440</name>
</gene>
<evidence type="ECO:0000313" key="2">
    <source>
        <dbReference type="EMBL" id="GFZ21282.1"/>
    </source>
</evidence>
<evidence type="ECO:0000256" key="1">
    <source>
        <dbReference type="SAM" id="MobiDB-lite"/>
    </source>
</evidence>
<accession>A0A7J0HE42</accession>
<dbReference type="EMBL" id="BJWL01000029">
    <property type="protein sequence ID" value="GFZ21282.1"/>
    <property type="molecule type" value="Genomic_DNA"/>
</dbReference>
<dbReference type="AlphaFoldDB" id="A0A7J0HE42"/>
<dbReference type="Proteomes" id="UP000585474">
    <property type="component" value="Unassembled WGS sequence"/>
</dbReference>
<proteinExistence type="predicted"/>
<sequence>METIAAHETPLAKQPENRKPGLFEKKTFSRKVSEKFGKSKAAASIGMKKVKEGVKESASSSAYWMKLKYHAIRTRNKEIIFAWLYLN</sequence>
<keyword evidence="3" id="KW-1185">Reference proteome</keyword>
<reference evidence="2 3" key="1">
    <citation type="submission" date="2019-07" db="EMBL/GenBank/DDBJ databases">
        <title>De Novo Assembly of kiwifruit Actinidia rufa.</title>
        <authorList>
            <person name="Sugita-Konishi S."/>
            <person name="Sato K."/>
            <person name="Mori E."/>
            <person name="Abe Y."/>
            <person name="Kisaki G."/>
            <person name="Hamano K."/>
            <person name="Suezawa K."/>
            <person name="Otani M."/>
            <person name="Fukuda T."/>
            <person name="Manabe T."/>
            <person name="Gomi K."/>
            <person name="Tabuchi M."/>
            <person name="Akimitsu K."/>
            <person name="Kataoka I."/>
        </authorList>
    </citation>
    <scope>NUCLEOTIDE SEQUENCE [LARGE SCALE GENOMIC DNA]</scope>
    <source>
        <strain evidence="3">cv. Fuchu</strain>
    </source>
</reference>
<protein>
    <submittedName>
        <fullName evidence="2">Uncharacterized protein</fullName>
    </submittedName>
</protein>
<dbReference type="OrthoDB" id="1905524at2759"/>
<evidence type="ECO:0000313" key="3">
    <source>
        <dbReference type="Proteomes" id="UP000585474"/>
    </source>
</evidence>
<comment type="caution">
    <text evidence="2">The sequence shown here is derived from an EMBL/GenBank/DDBJ whole genome shotgun (WGS) entry which is preliminary data.</text>
</comment>
<feature type="region of interest" description="Disordered" evidence="1">
    <location>
        <begin position="1"/>
        <end position="24"/>
    </location>
</feature>
<name>A0A7J0HE42_9ERIC</name>
<organism evidence="2 3">
    <name type="scientific">Actinidia rufa</name>
    <dbReference type="NCBI Taxonomy" id="165716"/>
    <lineage>
        <taxon>Eukaryota</taxon>
        <taxon>Viridiplantae</taxon>
        <taxon>Streptophyta</taxon>
        <taxon>Embryophyta</taxon>
        <taxon>Tracheophyta</taxon>
        <taxon>Spermatophyta</taxon>
        <taxon>Magnoliopsida</taxon>
        <taxon>eudicotyledons</taxon>
        <taxon>Gunneridae</taxon>
        <taxon>Pentapetalae</taxon>
        <taxon>asterids</taxon>
        <taxon>Ericales</taxon>
        <taxon>Actinidiaceae</taxon>
        <taxon>Actinidia</taxon>
    </lineage>
</organism>